<dbReference type="InterPro" id="IPR016024">
    <property type="entry name" value="ARM-type_fold"/>
</dbReference>
<feature type="region of interest" description="Disordered" evidence="5">
    <location>
        <begin position="541"/>
        <end position="563"/>
    </location>
</feature>
<dbReference type="InterPro" id="IPR051345">
    <property type="entry name" value="Importin_beta-like_NTR"/>
</dbReference>
<dbReference type="Gene3D" id="1.25.10.10">
    <property type="entry name" value="Leucine-rich Repeat Variant"/>
    <property type="match status" value="1"/>
</dbReference>
<keyword evidence="3" id="KW-0813">Transport</keyword>
<keyword evidence="7" id="KW-1185">Reference proteome</keyword>
<evidence type="ECO:0000256" key="1">
    <source>
        <dbReference type="ARBA" id="ARBA00004123"/>
    </source>
</evidence>
<comment type="similarity">
    <text evidence="2">Belongs to the importin beta family.</text>
</comment>
<dbReference type="PANTHER" id="PTHR12363:SF33">
    <property type="entry name" value="IMPORTIN-13"/>
    <property type="match status" value="1"/>
</dbReference>
<evidence type="ECO:0000256" key="5">
    <source>
        <dbReference type="SAM" id="MobiDB-lite"/>
    </source>
</evidence>
<dbReference type="SUPFAM" id="SSF48371">
    <property type="entry name" value="ARM repeat"/>
    <property type="match status" value="1"/>
</dbReference>
<dbReference type="EMBL" id="JADAQX010000002">
    <property type="protein sequence ID" value="KAF8823105.1"/>
    <property type="molecule type" value="Genomic_DNA"/>
</dbReference>
<dbReference type="Proteomes" id="UP000823046">
    <property type="component" value="Unassembled WGS sequence"/>
</dbReference>
<organism evidence="6 7">
    <name type="scientific">Cardiosporidium cionae</name>
    <dbReference type="NCBI Taxonomy" id="476202"/>
    <lineage>
        <taxon>Eukaryota</taxon>
        <taxon>Sar</taxon>
        <taxon>Alveolata</taxon>
        <taxon>Apicomplexa</taxon>
        <taxon>Aconoidasida</taxon>
        <taxon>Nephromycida</taxon>
        <taxon>Cardiosporidium</taxon>
    </lineage>
</organism>
<comment type="caution">
    <text evidence="6">The sequence shown here is derived from an EMBL/GenBank/DDBJ whole genome shotgun (WGS) entry which is preliminary data.</text>
</comment>
<comment type="subcellular location">
    <subcellularLocation>
        <location evidence="1">Nucleus</location>
    </subcellularLocation>
</comment>
<evidence type="ECO:0000256" key="3">
    <source>
        <dbReference type="ARBA" id="ARBA00022448"/>
    </source>
</evidence>
<protein>
    <recommendedName>
        <fullName evidence="8">Exportin-1/Importin-beta-like domain-containing protein</fullName>
    </recommendedName>
</protein>
<evidence type="ECO:0000313" key="6">
    <source>
        <dbReference type="EMBL" id="KAF8823105.1"/>
    </source>
</evidence>
<evidence type="ECO:0008006" key="8">
    <source>
        <dbReference type="Google" id="ProtNLM"/>
    </source>
</evidence>
<gene>
    <name evidence="6" type="ORF">IE077_003598</name>
</gene>
<evidence type="ECO:0000313" key="7">
    <source>
        <dbReference type="Proteomes" id="UP000823046"/>
    </source>
</evidence>
<reference evidence="6 7" key="1">
    <citation type="journal article" date="2020" name="bioRxiv">
        <title>Metabolic contributions of an alphaproteobacterial endosymbiont in the apicomplexan Cardiosporidium cionae.</title>
        <authorList>
            <person name="Hunter E.S."/>
            <person name="Paight C.J."/>
            <person name="Lane C.E."/>
        </authorList>
    </citation>
    <scope>NUCLEOTIDE SEQUENCE [LARGE SCALE GENOMIC DNA]</scope>
    <source>
        <strain evidence="6">ESH_2018</strain>
    </source>
</reference>
<evidence type="ECO:0000256" key="4">
    <source>
        <dbReference type="ARBA" id="ARBA00023242"/>
    </source>
</evidence>
<name>A0ABQ7JH60_9APIC</name>
<dbReference type="PANTHER" id="PTHR12363">
    <property type="entry name" value="TRANSPORTIN 3 AND IMPORTIN 13"/>
    <property type="match status" value="1"/>
</dbReference>
<accession>A0ABQ7JH60</accession>
<feature type="non-terminal residue" evidence="6">
    <location>
        <position position="1"/>
    </location>
</feature>
<sequence>ESVSSVIRALYSKPSSIGEANAYLTEFQQHTSAWSICISILNRHASIIAADVEKCKESHSDPLISVSSSKSLLSSSWTPVSPTVEILFFASQTLCTQAQAGFPQQLAITNCPPAATFREIRNGLFNLVYNFRFGPKQVLKQLCIATCSCCMFAHEEIEFRNESAINHVLTVFGQTVGEEGYELLIEVLTTLAEELFNKRVAVDWKLREDFMQSCLKGVPSLWRTIATIYQQLAAKHELYSKECLSQASPSFNHPSGTTSFSVSSSALMRNVIKCFSSWIMAYLLYSKQLEEVDPQFLHHDPNLFNNVFNGLKEQELYIISLRNVASGEIDMVQICSEAHMTILGLSRSKSEEAFEVLRYMIYAYSEVFEMLLKPIEMASIYIQLEFAIAAISLCLSRAADNFLYGHACTEHMREEKKQESTTVALKNEKYAESSCSIKLKWGLNTWIFPLQSQCFYCVGDVDIGTLDGALLLALTHPLVEMAKEHFCNLFYSDKQMRKTMTALALRQADLLKHPSISVREQILDFWYNLLSHQLASPSLSGSQLTNAGKEDESPSSAHSTQLKDEELEQKELVEVLLEAVAFPVDIETQDDFDYISFQKFRDECSINLTESTLIVGHEYLLSLAGNEFLRIVKEWNITGTNPSTWSRVEACLFVLTTVAPRAPAGGDAFIPTALATLPQLPYAPSGVIAYIMRRAAACLIFWTAGYIGTQRDLFARLFHLVACQFATFVVQNQYWSIATVTPLGTSPFCNTYAMNSPFLAECLLASLEDSFETERSHCEKAIVHTLNALTASAGLMLVKEGASEDIMIVLNALTTLIVTVGMSTENKASLVVAAGSILSYLPKDKMQELHLQLVKPLGENLQAAVNEFSSSGSFMEYFKLYCTALQCVRPVVALPAPPPSANCEMLAVDSEFRHPVLDVVETQWPLIEEIILRGGKMEVFVEQILNAFVTIFSTCRTHVTRYSKYQEMVMRQGAVVASLTFASNPTVFHLAAVRTIIGMFAYVPMDTVLTALIGPLQMFFEFILGKMQSLGEEYAFNQPDLIGMTIDCANVALMHCLLAHRIVRKEWFVSLIQAAIQFTPNCLHPKVLHTYMVFLSRLVAWVSPPPPLYSFVSGYNATWLQSAAIETKKYVCELMEKACNDSNMTYMHGIINAVIKAVANVHTAPQSWIGSAAQVLLPLINHPRLGPKALELLRLVILDIHPDYMSTEHRELFYRNCATEKQPRQFADMLMRTVEETKTEYQRSLFKKKSVA</sequence>
<evidence type="ECO:0000256" key="2">
    <source>
        <dbReference type="ARBA" id="ARBA00007991"/>
    </source>
</evidence>
<keyword evidence="4" id="KW-0539">Nucleus</keyword>
<proteinExistence type="inferred from homology"/>
<dbReference type="InterPro" id="IPR011989">
    <property type="entry name" value="ARM-like"/>
</dbReference>